<name>A0ABM1NA50_NICVS</name>
<evidence type="ECO:0000313" key="2">
    <source>
        <dbReference type="Proteomes" id="UP000695000"/>
    </source>
</evidence>
<dbReference type="PANTHER" id="PTHR43016:SF13">
    <property type="entry name" value="PRESEQUENCE PROTEASE, MITOCHONDRIAL"/>
    <property type="match status" value="1"/>
</dbReference>
<dbReference type="InterPro" id="IPR055130">
    <property type="entry name" value="PreP_C"/>
</dbReference>
<accession>A0ABM1NA50</accession>
<dbReference type="PANTHER" id="PTHR43016">
    <property type="entry name" value="PRESEQUENCE PROTEASE"/>
    <property type="match status" value="1"/>
</dbReference>
<dbReference type="InterPro" id="IPR013578">
    <property type="entry name" value="Peptidase_M16C_assoc"/>
</dbReference>
<evidence type="ECO:0000313" key="3">
    <source>
        <dbReference type="RefSeq" id="XP_017783700.1"/>
    </source>
</evidence>
<dbReference type="RefSeq" id="XP_017783700.1">
    <property type="nucleotide sequence ID" value="XM_017928211.1"/>
</dbReference>
<evidence type="ECO:0000313" key="5">
    <source>
        <dbReference type="RefSeq" id="XP_017783702.1"/>
    </source>
</evidence>
<reference evidence="3 4" key="1">
    <citation type="submission" date="2025-05" db="UniProtKB">
        <authorList>
            <consortium name="RefSeq"/>
        </authorList>
    </citation>
    <scope>IDENTIFICATION</scope>
    <source>
        <tissue evidence="3 4">Whole Larva</tissue>
    </source>
</reference>
<dbReference type="Gene3D" id="3.30.830.10">
    <property type="entry name" value="Metalloenzyme, LuxS/M16 peptidase-like"/>
    <property type="match status" value="4"/>
</dbReference>
<dbReference type="GeneID" id="108567627"/>
<proteinExistence type="predicted"/>
<protein>
    <submittedName>
        <fullName evidence="3 4">Presequence protease, mitochondrial</fullName>
    </submittedName>
</protein>
<dbReference type="GO" id="GO:0008233">
    <property type="term" value="F:peptidase activity"/>
    <property type="evidence" value="ECO:0007669"/>
    <property type="project" value="UniProtKB-KW"/>
</dbReference>
<dbReference type="InterPro" id="IPR011249">
    <property type="entry name" value="Metalloenz_LuxS/M16"/>
</dbReference>
<gene>
    <name evidence="3 4 5" type="primary">LOC108567627</name>
</gene>
<dbReference type="Pfam" id="PF05193">
    <property type="entry name" value="Peptidase_M16_C"/>
    <property type="match status" value="1"/>
</dbReference>
<sequence length="1021" mass="116454">MMLQRILQLKPNVRSLKTVSRYAYSSQAVTKQAIPEETSDIATFKVGEKIHGFSVKDIQKISEFNVTAICLLHDATKAEYLHLYRNDNNNVFSVNFRTTPMDSTGLPHILEHTVLCGSQLYPVRDPFFKMLNRSLATFMNAMTGSDFTMYPFSTQNYSDYRNLQKIYLDAAFRPNLNQTDFMQEGWRLENVDPKDKNTDLIIKGVVYNEMKGAFSENESILQQKLQNVILPDHTYGVCSGGDPLKIPDLTWEALKQFHKDHYHPSNCRIYSYGNFPLIPTLEYVNSEYLRKFEYQNPKHTVVPSQARWDKPKKEHVLCRFENMREPFEQQNSLTIAYLMNDITDIYETFLLQFVTELLIKGPNAPFYKSLIEPNISGGFTPSTGFDSQQRDTIFALGLQGLKVENFEKIEKLFDETIDSVIASGFQEQHIESVLHRYELGLKHESANFGLNLLFGLTPTWNHNGDLIMQLRCNDLIDKLKNQMKANPSYLQNVVKKYFKDNNHRLVLTMSPDKEYEQKQVNAEKELISSKVKPLSDQNKEEIFKKCLQLSEEQAKIDNTSILPTLSMNDISSEVPRVMKDKKKVGPVPTQVFKVDTNGITYFRGILSTSQLSPEQQMMLPLLSYVITKLGTDSLNYRDFDSLVNRKTAGLGVQTHIGDSLYQLHSYEPGLLISSYCLNHNIDYMWDLWSQIFNLSELKDVARFEMLVKLYMSNLTHGVADSGHLYAMLAAQGLVSGVAYQKDLLTGLEHISYMKRLVKTSNFTAILTELTNVAKILFDKNNLRCSLNILPENDLQSFEDFVNKLPGNSMNQAESAYTTTKIWAPTDSVNCHHHVLNVPVNYCSKSILTVPYTHQDYSKLQVLSKLCTSKFLHPELREKQGAYGGGLKLSMDGVLSFYSYRDPQNTQTLDTFDNTAKWLTDNLSNITEQEVLEAKLGVFQGVDSPVPPGAKGLNEFLYGLDTDILQRHRAALMAVNIEGLKQVTENYLINCDISKTGKVVLGPKNMDTTDRAEELWTVVENE</sequence>
<keyword evidence="3 4" id="KW-0645">Protease</keyword>
<dbReference type="SMART" id="SM01264">
    <property type="entry name" value="M16C_associated"/>
    <property type="match status" value="1"/>
</dbReference>
<dbReference type="InterPro" id="IPR007863">
    <property type="entry name" value="Peptidase_M16_C"/>
</dbReference>
<evidence type="ECO:0000259" key="1">
    <source>
        <dbReference type="SMART" id="SM01264"/>
    </source>
</evidence>
<dbReference type="SUPFAM" id="SSF63411">
    <property type="entry name" value="LuxS/MPP-like metallohydrolase"/>
    <property type="match status" value="4"/>
</dbReference>
<dbReference type="Pfam" id="PF22516">
    <property type="entry name" value="PreP_C"/>
    <property type="match status" value="1"/>
</dbReference>
<feature type="domain" description="Peptidase M16C associated" evidence="1">
    <location>
        <begin position="509"/>
        <end position="756"/>
    </location>
</feature>
<keyword evidence="2" id="KW-1185">Reference proteome</keyword>
<dbReference type="Proteomes" id="UP000695000">
    <property type="component" value="Unplaced"/>
</dbReference>
<dbReference type="Pfam" id="PF08367">
    <property type="entry name" value="M16C_assoc"/>
    <property type="match status" value="1"/>
</dbReference>
<organism evidence="2 3">
    <name type="scientific">Nicrophorus vespilloides</name>
    <name type="common">Boreal carrion beetle</name>
    <dbReference type="NCBI Taxonomy" id="110193"/>
    <lineage>
        <taxon>Eukaryota</taxon>
        <taxon>Metazoa</taxon>
        <taxon>Ecdysozoa</taxon>
        <taxon>Arthropoda</taxon>
        <taxon>Hexapoda</taxon>
        <taxon>Insecta</taxon>
        <taxon>Pterygota</taxon>
        <taxon>Neoptera</taxon>
        <taxon>Endopterygota</taxon>
        <taxon>Coleoptera</taxon>
        <taxon>Polyphaga</taxon>
        <taxon>Staphyliniformia</taxon>
        <taxon>Silphidae</taxon>
        <taxon>Nicrophorinae</taxon>
        <taxon>Nicrophorus</taxon>
    </lineage>
</organism>
<dbReference type="RefSeq" id="XP_017783701.1">
    <property type="nucleotide sequence ID" value="XM_017928212.1"/>
</dbReference>
<dbReference type="RefSeq" id="XP_017783702.1">
    <property type="nucleotide sequence ID" value="XM_017928213.1"/>
</dbReference>
<dbReference type="GO" id="GO:0006508">
    <property type="term" value="P:proteolysis"/>
    <property type="evidence" value="ECO:0007669"/>
    <property type="project" value="UniProtKB-KW"/>
</dbReference>
<evidence type="ECO:0000313" key="4">
    <source>
        <dbReference type="RefSeq" id="XP_017783701.1"/>
    </source>
</evidence>
<keyword evidence="3 4" id="KW-0378">Hydrolase</keyword>